<keyword evidence="2" id="KW-0159">Chromosome partition</keyword>
<dbReference type="GO" id="GO:0005694">
    <property type="term" value="C:chromosome"/>
    <property type="evidence" value="ECO:0007669"/>
    <property type="project" value="TreeGrafter"/>
</dbReference>
<dbReference type="InterPro" id="IPR003115">
    <property type="entry name" value="ParB_N"/>
</dbReference>
<dbReference type="SUPFAM" id="SSF109709">
    <property type="entry name" value="KorB DNA-binding domain-like"/>
    <property type="match status" value="1"/>
</dbReference>
<dbReference type="InterPro" id="IPR041468">
    <property type="entry name" value="HTH_ParB/Spo0J"/>
</dbReference>
<dbReference type="EMBL" id="MNUU01000035">
    <property type="protein sequence ID" value="OIO07761.1"/>
    <property type="molecule type" value="Genomic_DNA"/>
</dbReference>
<protein>
    <recommendedName>
        <fullName evidence="4">ParB-like N-terminal domain-containing protein</fullName>
    </recommendedName>
</protein>
<keyword evidence="3" id="KW-0238">DNA-binding</keyword>
<dbReference type="CDD" id="cd16393">
    <property type="entry name" value="SPO0J_N"/>
    <property type="match status" value="1"/>
</dbReference>
<dbReference type="SUPFAM" id="SSF110849">
    <property type="entry name" value="ParB/Sulfiredoxin"/>
    <property type="match status" value="1"/>
</dbReference>
<proteinExistence type="inferred from homology"/>
<evidence type="ECO:0000256" key="2">
    <source>
        <dbReference type="ARBA" id="ARBA00022829"/>
    </source>
</evidence>
<feature type="domain" description="ParB-like N-terminal" evidence="4">
    <location>
        <begin position="42"/>
        <end position="131"/>
    </location>
</feature>
<dbReference type="NCBIfam" id="TIGR00180">
    <property type="entry name" value="parB_part"/>
    <property type="match status" value="1"/>
</dbReference>
<comment type="similarity">
    <text evidence="1">Belongs to the ParB family.</text>
</comment>
<sequence>MSNGLGRGLGSLIPNKINKITTTASGEAVIDIISESDKGKVLQVAIDKIKINPLQPRKRFSDHQMEELQESIKQYGIIQPLIVTAKNGEFELIAGERRLRSAKAVGLDKVPVIIRQASEQEKLEVALIENIQRENLNPVETALAYRKLIDEFNLKQEEMARRVGKSRSSITNSLRILNLPEEIQLALMEGKISEGHAKVLAGLDSEAKQLALFRKIIHNGITVSGTAMETRRMGGTKFARVKINYKDKDKEFAFREFFGTKVEISRNKNGGQILIVFYSNEELEAMAEKIKK</sequence>
<dbReference type="Gene3D" id="1.10.10.2830">
    <property type="match status" value="1"/>
</dbReference>
<evidence type="ECO:0000256" key="1">
    <source>
        <dbReference type="ARBA" id="ARBA00006295"/>
    </source>
</evidence>
<name>A0A1J4T8R9_9BACT</name>
<dbReference type="AlphaFoldDB" id="A0A1J4T8R9"/>
<reference evidence="5 6" key="1">
    <citation type="journal article" date="2016" name="Environ. Microbiol.">
        <title>Genomic resolution of a cold subsurface aquifer community provides metabolic insights for novel microbes adapted to high CO concentrations.</title>
        <authorList>
            <person name="Probst A.J."/>
            <person name="Castelle C.J."/>
            <person name="Singh A."/>
            <person name="Brown C.T."/>
            <person name="Anantharaman K."/>
            <person name="Sharon I."/>
            <person name="Hug L.A."/>
            <person name="Burstein D."/>
            <person name="Emerson J.B."/>
            <person name="Thomas B.C."/>
            <person name="Banfield J.F."/>
        </authorList>
    </citation>
    <scope>NUCLEOTIDE SEQUENCE [LARGE SCALE GENOMIC DNA]</scope>
    <source>
        <strain evidence="5">CG1_02_37_44</strain>
    </source>
</reference>
<dbReference type="InterPro" id="IPR036086">
    <property type="entry name" value="ParB/Sulfiredoxin_sf"/>
</dbReference>
<dbReference type="Pfam" id="PF17762">
    <property type="entry name" value="HTH_ParB"/>
    <property type="match status" value="1"/>
</dbReference>
<organism evidence="5 6">
    <name type="scientific">Candidatus Falkowbacteria bacterium CG1_02_37_44</name>
    <dbReference type="NCBI Taxonomy" id="1805146"/>
    <lineage>
        <taxon>Bacteria</taxon>
        <taxon>Candidatus Falkowiibacteriota</taxon>
    </lineage>
</organism>
<dbReference type="InterPro" id="IPR050336">
    <property type="entry name" value="Chromosome_partition/occlusion"/>
</dbReference>
<dbReference type="STRING" id="1805146.AUJ27_01930"/>
<dbReference type="FunFam" id="1.10.10.2830:FF:000001">
    <property type="entry name" value="Chromosome partitioning protein ParB"/>
    <property type="match status" value="1"/>
</dbReference>
<evidence type="ECO:0000313" key="6">
    <source>
        <dbReference type="Proteomes" id="UP000183192"/>
    </source>
</evidence>
<evidence type="ECO:0000256" key="3">
    <source>
        <dbReference type="ARBA" id="ARBA00023125"/>
    </source>
</evidence>
<dbReference type="Pfam" id="PF02195">
    <property type="entry name" value="ParB_N"/>
    <property type="match status" value="1"/>
</dbReference>
<evidence type="ECO:0000313" key="5">
    <source>
        <dbReference type="EMBL" id="OIO07761.1"/>
    </source>
</evidence>
<dbReference type="Gene3D" id="3.90.1530.30">
    <property type="match status" value="1"/>
</dbReference>
<evidence type="ECO:0000259" key="4">
    <source>
        <dbReference type="SMART" id="SM00470"/>
    </source>
</evidence>
<dbReference type="FunFam" id="3.90.1530.30:FF:000001">
    <property type="entry name" value="Chromosome partitioning protein ParB"/>
    <property type="match status" value="1"/>
</dbReference>
<dbReference type="InterPro" id="IPR004437">
    <property type="entry name" value="ParB/RepB/Spo0J"/>
</dbReference>
<dbReference type="SMART" id="SM00470">
    <property type="entry name" value="ParB"/>
    <property type="match status" value="1"/>
</dbReference>
<dbReference type="GO" id="GO:0007059">
    <property type="term" value="P:chromosome segregation"/>
    <property type="evidence" value="ECO:0007669"/>
    <property type="project" value="UniProtKB-KW"/>
</dbReference>
<dbReference type="Pfam" id="PF23552">
    <property type="entry name" value="ParB_C"/>
    <property type="match status" value="1"/>
</dbReference>
<dbReference type="Proteomes" id="UP000183192">
    <property type="component" value="Unassembled WGS sequence"/>
</dbReference>
<dbReference type="InterPro" id="IPR057240">
    <property type="entry name" value="ParB_dimer_C"/>
</dbReference>
<gene>
    <name evidence="5" type="ORF">AUJ27_01930</name>
</gene>
<accession>A0A1J4T8R9</accession>
<comment type="caution">
    <text evidence="5">The sequence shown here is derived from an EMBL/GenBank/DDBJ whole genome shotgun (WGS) entry which is preliminary data.</text>
</comment>
<dbReference type="PANTHER" id="PTHR33375:SF1">
    <property type="entry name" value="CHROMOSOME-PARTITIONING PROTEIN PARB-RELATED"/>
    <property type="match status" value="1"/>
</dbReference>
<dbReference type="GO" id="GO:0003677">
    <property type="term" value="F:DNA binding"/>
    <property type="evidence" value="ECO:0007669"/>
    <property type="project" value="UniProtKB-KW"/>
</dbReference>
<dbReference type="PANTHER" id="PTHR33375">
    <property type="entry name" value="CHROMOSOME-PARTITIONING PROTEIN PARB-RELATED"/>
    <property type="match status" value="1"/>
</dbReference>